<dbReference type="AlphaFoldDB" id="A0A7S3UGS1"/>
<feature type="region of interest" description="Disordered" evidence="1">
    <location>
        <begin position="138"/>
        <end position="172"/>
    </location>
</feature>
<protein>
    <submittedName>
        <fullName evidence="2">Uncharacterized protein</fullName>
    </submittedName>
</protein>
<feature type="region of interest" description="Disordered" evidence="1">
    <location>
        <begin position="1"/>
        <end position="35"/>
    </location>
</feature>
<accession>A0A7S3UGS1</accession>
<dbReference type="EMBL" id="HBIS01009424">
    <property type="protein sequence ID" value="CAE0613737.1"/>
    <property type="molecule type" value="Transcribed_RNA"/>
</dbReference>
<gene>
    <name evidence="2" type="ORF">PSAL00342_LOCUS7638</name>
</gene>
<evidence type="ECO:0000256" key="1">
    <source>
        <dbReference type="SAM" id="MobiDB-lite"/>
    </source>
</evidence>
<organism evidence="2">
    <name type="scientific">Picocystis salinarum</name>
    <dbReference type="NCBI Taxonomy" id="88271"/>
    <lineage>
        <taxon>Eukaryota</taxon>
        <taxon>Viridiplantae</taxon>
        <taxon>Chlorophyta</taxon>
        <taxon>Picocystophyceae</taxon>
        <taxon>Picocystales</taxon>
        <taxon>Picocystaceae</taxon>
        <taxon>Picocystis</taxon>
    </lineage>
</organism>
<feature type="compositionally biased region" description="Polar residues" evidence="1">
    <location>
        <begin position="20"/>
        <end position="32"/>
    </location>
</feature>
<reference evidence="2" key="1">
    <citation type="submission" date="2021-01" db="EMBL/GenBank/DDBJ databases">
        <authorList>
            <person name="Corre E."/>
            <person name="Pelletier E."/>
            <person name="Niang G."/>
            <person name="Scheremetjew M."/>
            <person name="Finn R."/>
            <person name="Kale V."/>
            <person name="Holt S."/>
            <person name="Cochrane G."/>
            <person name="Meng A."/>
            <person name="Brown T."/>
            <person name="Cohen L."/>
        </authorList>
    </citation>
    <scope>NUCLEOTIDE SEQUENCE</scope>
    <source>
        <strain evidence="2">CCMP1897</strain>
    </source>
</reference>
<sequence>MSGRGCVVASRGFGKKDSIGRNQQAQQKTSTKVSRKLYVRPSKDDAWTWLGHVELPNGGDPRFAVQARMESLERSARKLFPQLALASGAQPLELGMTHVSDEGEVLEEDGAEDVVAVPSLPGDVKVSTTSKANFKFADGEEGGAKFGKDGRGRKRWNSPKLSGLEGGARMKK</sequence>
<name>A0A7S3UGS1_9CHLO</name>
<evidence type="ECO:0000313" key="2">
    <source>
        <dbReference type="EMBL" id="CAE0613737.1"/>
    </source>
</evidence>
<proteinExistence type="predicted"/>